<dbReference type="Pfam" id="PF17269">
    <property type="entry name" value="DUF5335"/>
    <property type="match status" value="1"/>
</dbReference>
<reference evidence="2" key="2">
    <citation type="journal article" date="2011" name="J. Biotechnol.">
        <title>The complete genome sequence of the dominant Sinorhizobium meliloti field isolate SM11 extends the S. meliloti pan-genome.</title>
        <authorList>
            <person name="Schneiker-Bekel S."/>
            <person name="Wibberg D."/>
            <person name="Bekel T."/>
            <person name="Blom J."/>
            <person name="Linke B."/>
            <person name="Neuweger H."/>
            <person name="Stiens M."/>
            <person name="Vorholter F.J."/>
            <person name="Weidner S."/>
            <person name="Goesmann A."/>
            <person name="Puhler A."/>
            <person name="Schluter A."/>
        </authorList>
    </citation>
    <scope>NUCLEOTIDE SEQUENCE [LARGE SCALE GENOMIC DNA]</scope>
    <source>
        <strain evidence="2">SM11</strain>
        <plasmid evidence="2">pSmeSM11a</plasmid>
    </source>
</reference>
<proteinExistence type="predicted"/>
<accession>Q1WLJ2</accession>
<keyword evidence="1" id="KW-0614">Plasmid</keyword>
<protein>
    <submittedName>
        <fullName evidence="1">Uncharacterized protein</fullName>
    </submittedName>
</protein>
<reference evidence="1 2" key="1">
    <citation type="journal article" date="2006" name="Appl. Environ. Microbiol.">
        <title>Sequence analysis of the 144-kilobase accessory plasmid pSmeSM11a, isolated from a dominant Sinorhizobium meliloti strain identified during a long-term field release experiment.</title>
        <authorList>
            <person name="Stiens M."/>
            <person name="Schneiker S."/>
            <person name="Keller M."/>
            <person name="Kuhn S."/>
            <person name="Puhler A."/>
            <person name="Schluter A."/>
        </authorList>
    </citation>
    <scope>NUCLEOTIDE SEQUENCE [LARGE SCALE GENOMIC DNA]</scope>
    <source>
        <strain evidence="2">SM11</strain>
        <plasmid evidence="1 2">pSmeSM11a</plasmid>
    </source>
</reference>
<evidence type="ECO:0000313" key="2">
    <source>
        <dbReference type="Proteomes" id="UP000009045"/>
    </source>
</evidence>
<organism evidence="1 2">
    <name type="scientific">Sinorhizobium meliloti (strain SM11)</name>
    <dbReference type="NCBI Taxonomy" id="707241"/>
    <lineage>
        <taxon>Bacteria</taxon>
        <taxon>Pseudomonadati</taxon>
        <taxon>Pseudomonadota</taxon>
        <taxon>Alphaproteobacteria</taxon>
        <taxon>Hyphomicrobiales</taxon>
        <taxon>Rhizobiaceae</taxon>
        <taxon>Sinorhizobium/Ensifer group</taxon>
        <taxon>Sinorhizobium</taxon>
    </lineage>
</organism>
<dbReference type="EMBL" id="DQ145546">
    <property type="protein sequence ID" value="ABA56008.1"/>
    <property type="molecule type" value="Genomic_DNA"/>
</dbReference>
<dbReference type="AlphaFoldDB" id="Q1WLJ2"/>
<dbReference type="Proteomes" id="UP000009045">
    <property type="component" value="Plasmid pSmeSM11a"/>
</dbReference>
<dbReference type="RefSeq" id="WP_012881210.1">
    <property type="nucleotide sequence ID" value="NZ_JAJJBH010000003.1"/>
</dbReference>
<dbReference type="InterPro" id="IPR035223">
    <property type="entry name" value="DUF5335"/>
</dbReference>
<name>Q1WLJ2_SINMM</name>
<evidence type="ECO:0000313" key="1">
    <source>
        <dbReference type="EMBL" id="ABA56008.1"/>
    </source>
</evidence>
<sequence>MTHVMVLGSRPCYVSVIEVERDVESKSLASSEWYSYFAGVGKTLYGKRVHIEIVDAALGDQVLVGSLLLVGITYEPKRNMLEILLEGLDHLIEKPKAISVQEDSGTPVALEIIDREGRHQIVTLA</sequence>
<geneLocation type="plasmid" evidence="1 2">
    <name>pSmeSM11a</name>
</geneLocation>